<proteinExistence type="predicted"/>
<keyword evidence="2" id="KW-1185">Reference proteome</keyword>
<name>A0A9D4GQG4_DREPO</name>
<dbReference type="AlphaFoldDB" id="A0A9D4GQG4"/>
<reference evidence="1" key="2">
    <citation type="submission" date="2020-11" db="EMBL/GenBank/DDBJ databases">
        <authorList>
            <person name="McCartney M.A."/>
            <person name="Auch B."/>
            <person name="Kono T."/>
            <person name="Mallez S."/>
            <person name="Becker A."/>
            <person name="Gohl D.M."/>
            <person name="Silverstein K.A.T."/>
            <person name="Koren S."/>
            <person name="Bechman K.B."/>
            <person name="Herman A."/>
            <person name="Abrahante J.E."/>
            <person name="Garbe J."/>
        </authorList>
    </citation>
    <scope>NUCLEOTIDE SEQUENCE</scope>
    <source>
        <strain evidence="1">Duluth1</strain>
        <tissue evidence="1">Whole animal</tissue>
    </source>
</reference>
<dbReference type="EMBL" id="JAIWYP010000005">
    <property type="protein sequence ID" value="KAH3819674.1"/>
    <property type="molecule type" value="Genomic_DNA"/>
</dbReference>
<dbReference type="Proteomes" id="UP000828390">
    <property type="component" value="Unassembled WGS sequence"/>
</dbReference>
<evidence type="ECO:0000313" key="1">
    <source>
        <dbReference type="EMBL" id="KAH3819674.1"/>
    </source>
</evidence>
<gene>
    <name evidence="1" type="ORF">DPMN_121416</name>
</gene>
<sequence>MPQQSQNLVRRYPTSLSNLKVWSGATRPASAITKSGQELPDQPQQSQSLVRSYPTSLSNHKVWSGATRPASAIIKSGQELPDQPQQSQSLVRVADRVAPDQTECLLF</sequence>
<evidence type="ECO:0000313" key="2">
    <source>
        <dbReference type="Proteomes" id="UP000828390"/>
    </source>
</evidence>
<reference evidence="1" key="1">
    <citation type="journal article" date="2019" name="bioRxiv">
        <title>The Genome of the Zebra Mussel, Dreissena polymorpha: A Resource for Invasive Species Research.</title>
        <authorList>
            <person name="McCartney M.A."/>
            <person name="Auch B."/>
            <person name="Kono T."/>
            <person name="Mallez S."/>
            <person name="Zhang Y."/>
            <person name="Obille A."/>
            <person name="Becker A."/>
            <person name="Abrahante J.E."/>
            <person name="Garbe J."/>
            <person name="Badalamenti J.P."/>
            <person name="Herman A."/>
            <person name="Mangelson H."/>
            <person name="Liachko I."/>
            <person name="Sullivan S."/>
            <person name="Sone E.D."/>
            <person name="Koren S."/>
            <person name="Silverstein K.A.T."/>
            <person name="Beckman K.B."/>
            <person name="Gohl D.M."/>
        </authorList>
    </citation>
    <scope>NUCLEOTIDE SEQUENCE</scope>
    <source>
        <strain evidence="1">Duluth1</strain>
        <tissue evidence="1">Whole animal</tissue>
    </source>
</reference>
<protein>
    <submittedName>
        <fullName evidence="1">Uncharacterized protein</fullName>
    </submittedName>
</protein>
<organism evidence="1 2">
    <name type="scientific">Dreissena polymorpha</name>
    <name type="common">Zebra mussel</name>
    <name type="synonym">Mytilus polymorpha</name>
    <dbReference type="NCBI Taxonomy" id="45954"/>
    <lineage>
        <taxon>Eukaryota</taxon>
        <taxon>Metazoa</taxon>
        <taxon>Spiralia</taxon>
        <taxon>Lophotrochozoa</taxon>
        <taxon>Mollusca</taxon>
        <taxon>Bivalvia</taxon>
        <taxon>Autobranchia</taxon>
        <taxon>Heteroconchia</taxon>
        <taxon>Euheterodonta</taxon>
        <taxon>Imparidentia</taxon>
        <taxon>Neoheterodontei</taxon>
        <taxon>Myida</taxon>
        <taxon>Dreissenoidea</taxon>
        <taxon>Dreissenidae</taxon>
        <taxon>Dreissena</taxon>
    </lineage>
</organism>
<comment type="caution">
    <text evidence="1">The sequence shown here is derived from an EMBL/GenBank/DDBJ whole genome shotgun (WGS) entry which is preliminary data.</text>
</comment>
<accession>A0A9D4GQG4</accession>